<feature type="compositionally biased region" description="Low complexity" evidence="2">
    <location>
        <begin position="271"/>
        <end position="286"/>
    </location>
</feature>
<proteinExistence type="inferred from homology"/>
<keyword evidence="6" id="KW-1185">Reference proteome</keyword>
<evidence type="ECO:0000313" key="5">
    <source>
        <dbReference type="EMBL" id="MBA2896335.1"/>
    </source>
</evidence>
<gene>
    <name evidence="5" type="ORF">HNR30_007726</name>
</gene>
<name>A0A7W0HUQ3_9ACTN</name>
<keyword evidence="3" id="KW-0472">Membrane</keyword>
<dbReference type="Pfam" id="PF00892">
    <property type="entry name" value="EamA"/>
    <property type="match status" value="1"/>
</dbReference>
<dbReference type="GO" id="GO:0015565">
    <property type="term" value="F:threonine efflux transmembrane transporter activity"/>
    <property type="evidence" value="ECO:0007669"/>
    <property type="project" value="TreeGrafter"/>
</dbReference>
<dbReference type="RefSeq" id="WP_220134454.1">
    <property type="nucleotide sequence ID" value="NZ_BAABAM010000007.1"/>
</dbReference>
<accession>A0A7W0HUQ3</accession>
<protein>
    <submittedName>
        <fullName evidence="5">Inner membrane transporter RhtA</fullName>
    </submittedName>
</protein>
<dbReference type="PANTHER" id="PTHR22911">
    <property type="entry name" value="ACYL-MALONYL CONDENSING ENZYME-RELATED"/>
    <property type="match status" value="1"/>
</dbReference>
<dbReference type="GO" id="GO:0005886">
    <property type="term" value="C:plasma membrane"/>
    <property type="evidence" value="ECO:0007669"/>
    <property type="project" value="TreeGrafter"/>
</dbReference>
<feature type="transmembrane region" description="Helical" evidence="3">
    <location>
        <begin position="24"/>
        <end position="44"/>
    </location>
</feature>
<organism evidence="5 6">
    <name type="scientific">Nonomuraea soli</name>
    <dbReference type="NCBI Taxonomy" id="1032476"/>
    <lineage>
        <taxon>Bacteria</taxon>
        <taxon>Bacillati</taxon>
        <taxon>Actinomycetota</taxon>
        <taxon>Actinomycetes</taxon>
        <taxon>Streptosporangiales</taxon>
        <taxon>Streptosporangiaceae</taxon>
        <taxon>Nonomuraea</taxon>
    </lineage>
</organism>
<feature type="domain" description="EamA" evidence="4">
    <location>
        <begin position="131"/>
        <end position="258"/>
    </location>
</feature>
<evidence type="ECO:0000259" key="4">
    <source>
        <dbReference type="Pfam" id="PF00892"/>
    </source>
</evidence>
<keyword evidence="3" id="KW-1133">Transmembrane helix</keyword>
<feature type="transmembrane region" description="Helical" evidence="3">
    <location>
        <begin position="162"/>
        <end position="184"/>
    </location>
</feature>
<evidence type="ECO:0000313" key="6">
    <source>
        <dbReference type="Proteomes" id="UP000530928"/>
    </source>
</evidence>
<comment type="similarity">
    <text evidence="1">Belongs to the EamA transporter family.</text>
</comment>
<evidence type="ECO:0000256" key="3">
    <source>
        <dbReference type="SAM" id="Phobius"/>
    </source>
</evidence>
<evidence type="ECO:0000256" key="2">
    <source>
        <dbReference type="SAM" id="MobiDB-lite"/>
    </source>
</evidence>
<dbReference type="InterPro" id="IPR000620">
    <property type="entry name" value="EamA_dom"/>
</dbReference>
<sequence length="298" mass="30361">MALGSMASVQIGLGASTGLFDRVGPAGSAWLRLAFAAVFFVALARPRIRSLPRADVGWSLLLGVVTGFMTVLFVEAIARIPLATATALEFLGPLGVAVLRRSGRWGLLWPALALAGVLALTSPWEGGTDLLGVAFALGAGVCWGAYILLTQRVGERLPGVQGLAISMPAAMVAVAVVGLPQAAAGLSFEVVWQAALLALLLPVVPFTLELMALRRLPSAVFGVLMCLEPAISLVVGIVLLGQIPGPVQAVGIVLVCLAGVGAVRPQVASQPPATAPAAHEAGAAPEPEVPGDRIRSGS</sequence>
<feature type="transmembrane region" description="Helical" evidence="3">
    <location>
        <begin position="190"/>
        <end position="208"/>
    </location>
</feature>
<dbReference type="InterPro" id="IPR037185">
    <property type="entry name" value="EmrE-like"/>
</dbReference>
<evidence type="ECO:0000256" key="1">
    <source>
        <dbReference type="ARBA" id="ARBA00007362"/>
    </source>
</evidence>
<dbReference type="AlphaFoldDB" id="A0A7W0HUQ3"/>
<reference evidence="5 6" key="1">
    <citation type="submission" date="2020-07" db="EMBL/GenBank/DDBJ databases">
        <title>Genomic Encyclopedia of Type Strains, Phase IV (KMG-IV): sequencing the most valuable type-strain genomes for metagenomic binning, comparative biology and taxonomic classification.</title>
        <authorList>
            <person name="Goeker M."/>
        </authorList>
    </citation>
    <scope>NUCLEOTIDE SEQUENCE [LARGE SCALE GENOMIC DNA]</scope>
    <source>
        <strain evidence="5 6">DSM 45533</strain>
    </source>
</reference>
<dbReference type="EMBL" id="JACDUR010000008">
    <property type="protein sequence ID" value="MBA2896335.1"/>
    <property type="molecule type" value="Genomic_DNA"/>
</dbReference>
<feature type="transmembrane region" description="Helical" evidence="3">
    <location>
        <begin position="56"/>
        <end position="74"/>
    </location>
</feature>
<dbReference type="SUPFAM" id="SSF103481">
    <property type="entry name" value="Multidrug resistance efflux transporter EmrE"/>
    <property type="match status" value="2"/>
</dbReference>
<feature type="transmembrane region" description="Helical" evidence="3">
    <location>
        <begin position="220"/>
        <end position="240"/>
    </location>
</feature>
<dbReference type="PANTHER" id="PTHR22911:SF37">
    <property type="entry name" value="THREONINE_HOMOSERINE EXPORTER RHTA"/>
    <property type="match status" value="1"/>
</dbReference>
<dbReference type="Proteomes" id="UP000530928">
    <property type="component" value="Unassembled WGS sequence"/>
</dbReference>
<comment type="caution">
    <text evidence="5">The sequence shown here is derived from an EMBL/GenBank/DDBJ whole genome shotgun (WGS) entry which is preliminary data.</text>
</comment>
<feature type="transmembrane region" description="Helical" evidence="3">
    <location>
        <begin position="106"/>
        <end position="124"/>
    </location>
</feature>
<feature type="transmembrane region" description="Helical" evidence="3">
    <location>
        <begin position="246"/>
        <end position="263"/>
    </location>
</feature>
<feature type="transmembrane region" description="Helical" evidence="3">
    <location>
        <begin position="80"/>
        <end position="99"/>
    </location>
</feature>
<feature type="region of interest" description="Disordered" evidence="2">
    <location>
        <begin position="270"/>
        <end position="298"/>
    </location>
</feature>
<feature type="transmembrane region" description="Helical" evidence="3">
    <location>
        <begin position="130"/>
        <end position="150"/>
    </location>
</feature>
<keyword evidence="3" id="KW-0812">Transmembrane</keyword>